<dbReference type="Pfam" id="PF00106">
    <property type="entry name" value="adh_short"/>
    <property type="match status" value="1"/>
</dbReference>
<dbReference type="STRING" id="679197.HMPREF9336_01995"/>
<evidence type="ECO:0000256" key="2">
    <source>
        <dbReference type="ARBA" id="ARBA00023002"/>
    </source>
</evidence>
<dbReference type="PANTHER" id="PTHR24322">
    <property type="entry name" value="PKSB"/>
    <property type="match status" value="1"/>
</dbReference>
<dbReference type="PRINTS" id="PR00080">
    <property type="entry name" value="SDRFAMILY"/>
</dbReference>
<evidence type="ECO:0008006" key="6">
    <source>
        <dbReference type="Google" id="ProtNLM"/>
    </source>
</evidence>
<dbReference type="Gene3D" id="3.40.50.720">
    <property type="entry name" value="NAD(P)-binding Rossmann-like Domain"/>
    <property type="match status" value="1"/>
</dbReference>
<comment type="caution">
    <text evidence="4">The sequence shown here is derived from an EMBL/GenBank/DDBJ whole genome shotgun (WGS) entry which is preliminary data.</text>
</comment>
<dbReference type="InterPro" id="IPR002347">
    <property type="entry name" value="SDR_fam"/>
</dbReference>
<evidence type="ECO:0000256" key="3">
    <source>
        <dbReference type="RuleBase" id="RU000363"/>
    </source>
</evidence>
<dbReference type="AlphaFoldDB" id="E5XR73"/>
<proteinExistence type="inferred from homology"/>
<comment type="similarity">
    <text evidence="1 3">Belongs to the short-chain dehydrogenases/reductases (SDR) family.</text>
</comment>
<dbReference type="HOGENOM" id="CLU_010194_2_1_11"/>
<dbReference type="InterPro" id="IPR036291">
    <property type="entry name" value="NAD(P)-bd_dom_sf"/>
</dbReference>
<dbReference type="PRINTS" id="PR00081">
    <property type="entry name" value="GDHRDH"/>
</dbReference>
<dbReference type="PROSITE" id="PS00061">
    <property type="entry name" value="ADH_SHORT"/>
    <property type="match status" value="1"/>
</dbReference>
<sequence>MPKFTPIDLGGAVVAVSGAARGIGFAIASLFVQQGARVAIGDLTLEAAQAAAAQLGPRASAYAVNVGDKASYQRWIDDVEKEVGPIDVLVNNAGIMPVGGLLEESDEVAFGTFNVNYWAHYYGFKIVAPRMVARGRGHIVNITSAAGKIHSGGLASYVASKHAATGLARSFREELLGSGVSVSAVLPAAIKTQLVDGIRANFLERIIFLPPALVARTVLLTLKRRPALIGAPPGLVSLMALIPFIPERLWLLGRKAIQWDSRMSGVDREKRAEYDGRIAAQTVSSADGTAKL</sequence>
<name>E5XR73_SEGRC</name>
<dbReference type="EMBL" id="ACZI02000002">
    <property type="protein sequence ID" value="EFV13166.1"/>
    <property type="molecule type" value="Genomic_DNA"/>
</dbReference>
<organism evidence="4 5">
    <name type="scientific">Segniliparus rugosus (strain ATCC BAA-974 / DSM 45345 / CCUG 50838 / CIP 108380 / JCM 13579 / CDC 945)</name>
    <dbReference type="NCBI Taxonomy" id="679197"/>
    <lineage>
        <taxon>Bacteria</taxon>
        <taxon>Bacillati</taxon>
        <taxon>Actinomycetota</taxon>
        <taxon>Actinomycetes</taxon>
        <taxon>Mycobacteriales</taxon>
        <taxon>Segniliparaceae</taxon>
        <taxon>Segniliparus</taxon>
    </lineage>
</organism>
<accession>E5XR73</accession>
<reference evidence="4 5" key="1">
    <citation type="journal article" date="2011" name="Stand. Genomic Sci.">
        <title>High quality draft genome sequence of Segniliparus rugosus CDC 945(T)= (ATCC BAA-974(T)).</title>
        <authorList>
            <person name="Earl A.M."/>
            <person name="Desjardins C.A."/>
            <person name="Fitzgerald M.G."/>
            <person name="Arachchi H.M."/>
            <person name="Zeng Q."/>
            <person name="Mehta T."/>
            <person name="Griggs A."/>
            <person name="Birren B.W."/>
            <person name="Toney N.C."/>
            <person name="Carr J."/>
            <person name="Posey J."/>
            <person name="Butler W.R."/>
        </authorList>
    </citation>
    <scope>NUCLEOTIDE SEQUENCE [LARGE SCALE GENOMIC DNA]</scope>
    <source>
        <strain evidence="5">ATCC BAA-974 / DSM 45345 / CCUG 50838 / CIP 108380 / JCM 13579 / CDC 945</strain>
    </source>
</reference>
<evidence type="ECO:0000256" key="1">
    <source>
        <dbReference type="ARBA" id="ARBA00006484"/>
    </source>
</evidence>
<dbReference type="RefSeq" id="WP_007469948.1">
    <property type="nucleotide sequence ID" value="NZ_KI391953.1"/>
</dbReference>
<dbReference type="OrthoDB" id="9775296at2"/>
<dbReference type="Proteomes" id="UP000004816">
    <property type="component" value="Unassembled WGS sequence"/>
</dbReference>
<dbReference type="CDD" id="cd05233">
    <property type="entry name" value="SDR_c"/>
    <property type="match status" value="1"/>
</dbReference>
<dbReference type="GO" id="GO:0016616">
    <property type="term" value="F:oxidoreductase activity, acting on the CH-OH group of donors, NAD or NADP as acceptor"/>
    <property type="evidence" value="ECO:0007669"/>
    <property type="project" value="TreeGrafter"/>
</dbReference>
<dbReference type="InterPro" id="IPR020904">
    <property type="entry name" value="Sc_DH/Rdtase_CS"/>
</dbReference>
<gene>
    <name evidence="4" type="ORF">HMPREF9336_01995</name>
</gene>
<dbReference type="eggNOG" id="COG0300">
    <property type="taxonomic scope" value="Bacteria"/>
</dbReference>
<protein>
    <recommendedName>
        <fullName evidence="6">Short-chain dehydrogenase</fullName>
    </recommendedName>
</protein>
<keyword evidence="5" id="KW-1185">Reference proteome</keyword>
<evidence type="ECO:0000313" key="4">
    <source>
        <dbReference type="EMBL" id="EFV13166.1"/>
    </source>
</evidence>
<evidence type="ECO:0000313" key="5">
    <source>
        <dbReference type="Proteomes" id="UP000004816"/>
    </source>
</evidence>
<dbReference type="PANTHER" id="PTHR24322:SF736">
    <property type="entry name" value="RETINOL DEHYDROGENASE 10"/>
    <property type="match status" value="1"/>
</dbReference>
<keyword evidence="2" id="KW-0560">Oxidoreductase</keyword>
<dbReference type="SUPFAM" id="SSF51735">
    <property type="entry name" value="NAD(P)-binding Rossmann-fold domains"/>
    <property type="match status" value="1"/>
</dbReference>